<evidence type="ECO:0000256" key="3">
    <source>
        <dbReference type="ARBA" id="ARBA00010288"/>
    </source>
</evidence>
<comment type="pathway">
    <text evidence="2">Protein modification; protein glycosylation.</text>
</comment>
<accession>A0AAD9DFS4</accession>
<evidence type="ECO:0000256" key="2">
    <source>
        <dbReference type="ARBA" id="ARBA00004922"/>
    </source>
</evidence>
<feature type="compositionally biased region" description="Basic and acidic residues" evidence="10">
    <location>
        <begin position="772"/>
        <end position="781"/>
    </location>
</feature>
<comment type="similarity">
    <text evidence="3">Belongs to the RFT1 family.</text>
</comment>
<dbReference type="GO" id="GO:0006488">
    <property type="term" value="P:dolichol-linked oligosaccharide biosynthetic process"/>
    <property type="evidence" value="ECO:0007669"/>
    <property type="project" value="InterPro"/>
</dbReference>
<evidence type="ECO:0000256" key="9">
    <source>
        <dbReference type="ARBA" id="ARBA00045912"/>
    </source>
</evidence>
<evidence type="ECO:0000259" key="12">
    <source>
        <dbReference type="SMART" id="SM01349"/>
    </source>
</evidence>
<evidence type="ECO:0000313" key="13">
    <source>
        <dbReference type="EMBL" id="KAK1744225.1"/>
    </source>
</evidence>
<dbReference type="Proteomes" id="UP001224775">
    <property type="component" value="Unassembled WGS sequence"/>
</dbReference>
<dbReference type="InterPro" id="IPR048739">
    <property type="entry name" value="CEP104_N"/>
</dbReference>
<dbReference type="GO" id="GO:0034203">
    <property type="term" value="P:glycolipid translocation"/>
    <property type="evidence" value="ECO:0007669"/>
    <property type="project" value="TreeGrafter"/>
</dbReference>
<dbReference type="AlphaFoldDB" id="A0AAD9DFS4"/>
<evidence type="ECO:0000256" key="10">
    <source>
        <dbReference type="SAM" id="MobiDB-lite"/>
    </source>
</evidence>
<evidence type="ECO:0000256" key="11">
    <source>
        <dbReference type="SAM" id="Phobius"/>
    </source>
</evidence>
<dbReference type="Pfam" id="PF04506">
    <property type="entry name" value="Rft-1"/>
    <property type="match status" value="1"/>
</dbReference>
<feature type="compositionally biased region" description="Acidic residues" evidence="10">
    <location>
        <begin position="829"/>
        <end position="840"/>
    </location>
</feature>
<feature type="transmembrane region" description="Helical" evidence="11">
    <location>
        <begin position="398"/>
        <end position="422"/>
    </location>
</feature>
<dbReference type="PANTHER" id="PTHR13117:SF5">
    <property type="entry name" value="PROTEIN RFT1 HOMOLOG"/>
    <property type="match status" value="1"/>
</dbReference>
<dbReference type="Gene3D" id="1.25.10.10">
    <property type="entry name" value="Leucine-rich Repeat Variant"/>
    <property type="match status" value="1"/>
</dbReference>
<dbReference type="InterPro" id="IPR011989">
    <property type="entry name" value="ARM-like"/>
</dbReference>
<feature type="transmembrane region" description="Helical" evidence="11">
    <location>
        <begin position="434"/>
        <end position="453"/>
    </location>
</feature>
<feature type="transmembrane region" description="Helical" evidence="11">
    <location>
        <begin position="198"/>
        <end position="217"/>
    </location>
</feature>
<dbReference type="SMART" id="SM01349">
    <property type="entry name" value="TOG"/>
    <property type="match status" value="1"/>
</dbReference>
<dbReference type="Pfam" id="PF21040">
    <property type="entry name" value="CEP104-like_TOG"/>
    <property type="match status" value="1"/>
</dbReference>
<feature type="region of interest" description="Disordered" evidence="10">
    <location>
        <begin position="769"/>
        <end position="843"/>
    </location>
</feature>
<evidence type="ECO:0000313" key="14">
    <source>
        <dbReference type="Proteomes" id="UP001224775"/>
    </source>
</evidence>
<organism evidence="13 14">
    <name type="scientific">Skeletonema marinoi</name>
    <dbReference type="NCBI Taxonomy" id="267567"/>
    <lineage>
        <taxon>Eukaryota</taxon>
        <taxon>Sar</taxon>
        <taxon>Stramenopiles</taxon>
        <taxon>Ochrophyta</taxon>
        <taxon>Bacillariophyta</taxon>
        <taxon>Coscinodiscophyceae</taxon>
        <taxon>Thalassiosirophycidae</taxon>
        <taxon>Thalassiosirales</taxon>
        <taxon>Skeletonemataceae</taxon>
        <taxon>Skeletonema</taxon>
        <taxon>Skeletonema marinoi-dohrnii complex</taxon>
    </lineage>
</organism>
<dbReference type="EMBL" id="JATAAI010000007">
    <property type="protein sequence ID" value="KAK1744225.1"/>
    <property type="molecule type" value="Genomic_DNA"/>
</dbReference>
<sequence>MTKSKLGLTAARGTLLSIALRLASFILSQATVRFVSAAALGKASVPLELLLGTALFVSREGFRLALTKESGKKSDADAKDGRRTEQRMINVSWLSVPLGAIISMIAMYMHLSTCNHNIALKSESEGETKSEYELLDYKMAGVLYCFASFIESLSEPLVIRCLQQMDVTTKAKAEGVALVMKSVSCFGCLYILGSNWAVSAFGMSQLVYGLTFTTIMYRHGRSIEGGIQWPKRVTESTTINPYKSNSVIRQSFTQSFDNQQLHLVLVFTLQGLFKHALTEADKIVLSALAESYDQGIYAIASSYGGLAARLLLQPIEENARLLFSRQGALIEQDKESDSKSTTNAATSKQLVEMQNTYSFLLRTVCLIGLLFATIATNYTAILLRLLAGYRWGSNSKAISALSAFCVYTAFLSLNGITEAFVYGVARSGKDIGQLSIVHVVVGGIFALIAPGLVANHVRAGNNHSPAIKPMTNDNINLLPLPFTIVESSSPDAAKLEQYDEDGDGWQTETECNYPQVLTLKLKLTGETAAVIDAIEILCHEAKVPNKVDIDLGIASSNTSSFAKCDSISHLGYIVFNQSDGESRELKSIPIGRKADLVRLTFHGCHEGPHNPHKQVGIAAIRVLSEEKKIDVPIGAELNVPTIRVQSAASSTLPLRIKNELDPKISASVDRLERLKKERAAAEDFDMAARIKQELGKVYALLIAFKESENQMKQAALDEDYVQASRLKAERDERRDAAKVALVEVEQQFAGNIENAANLSISTIKDQSFLSERSSRSKKEDQENSYNTDDEESTDTTSSSTSGEDSSDDNGSTSHSGSSANDHPLAGVDGAEELPSPEDIETNAPTDLVHKVESLFGSYRAKCFFSKNWSLREACLAKMTLMIPEICSAGSTGGADISEIIFSTIESSNSDKNVQVNLSGLILLDEALLQLETTSKAPISITPQLSRILVDLFSKMADNSKKVADSAEISLLALAHSSTVDVSYVALLATKRVRSKEAKGGRTVRARLQFLENLSAEFGVDVAWKKIIDFAKVSKAFDHRDGSVRDAAKSLVMTLATIHGNDVFKSLEGDLAERQLRELQLGFQMAN</sequence>
<keyword evidence="6 11" id="KW-1133">Transmembrane helix</keyword>
<protein>
    <recommendedName>
        <fullName evidence="8">Man(5)GlcNAc(2)-PP-dolichol translocation protein RFT1</fullName>
    </recommendedName>
</protein>
<comment type="caution">
    <text evidence="13">The sequence shown here is derived from an EMBL/GenBank/DDBJ whole genome shotgun (WGS) entry which is preliminary data.</text>
</comment>
<dbReference type="InterPro" id="IPR007594">
    <property type="entry name" value="RFT1"/>
</dbReference>
<comment type="function">
    <text evidence="9">Intramembrane glycolipid transporter that operates in the biosynthetic pathway of dolichol-linked oligosaccharides, the glycan precursors employed in protein asparagine (N)-glycosylation. The sequential addition of sugars to dolichol pyrophosphate produces dolichol-linked oligosaccharides containing fourteen sugars, including two GlcNAcs, nine mannoses and three glucoses. Once assembled, the oligosaccharide is transferred from the lipid to nascent proteins by oligosaccharyltransferases. The assembly of dolichol-linked oligosaccharides begins on the cytosolic side of the endoplasmic reticulum membrane and finishes in its lumen. RFT1 could mediate the translocation of the cytosolically oriented intermediate DolPP-GlcNAc2Man5, produced by ALG11, into the ER lumen where dolichol-linked oligosaccharides assembly continues. However, the intramembrane lipid transporter activity could not be confirmed in vitro.</text>
</comment>
<feature type="compositionally biased region" description="Low complexity" evidence="10">
    <location>
        <begin position="794"/>
        <end position="813"/>
    </location>
</feature>
<dbReference type="PANTHER" id="PTHR13117">
    <property type="entry name" value="ENDOPLASMIC RETICULUM MULTISPAN TRANSMEMBRANE PROTEIN-RELATED"/>
    <property type="match status" value="1"/>
</dbReference>
<evidence type="ECO:0000256" key="7">
    <source>
        <dbReference type="ARBA" id="ARBA00023136"/>
    </source>
</evidence>
<evidence type="ECO:0000256" key="4">
    <source>
        <dbReference type="ARBA" id="ARBA00022692"/>
    </source>
</evidence>
<feature type="domain" description="TOG" evidence="12">
    <location>
        <begin position="838"/>
        <end position="1086"/>
    </location>
</feature>
<evidence type="ECO:0000256" key="6">
    <source>
        <dbReference type="ARBA" id="ARBA00022989"/>
    </source>
</evidence>
<name>A0AAD9DFS4_9STRA</name>
<dbReference type="GO" id="GO:0005789">
    <property type="term" value="C:endoplasmic reticulum membrane"/>
    <property type="evidence" value="ECO:0007669"/>
    <property type="project" value="UniProtKB-SubCell"/>
</dbReference>
<feature type="transmembrane region" description="Helical" evidence="11">
    <location>
        <begin position="359"/>
        <end position="386"/>
    </location>
</feature>
<keyword evidence="4 11" id="KW-0812">Transmembrane</keyword>
<reference evidence="13" key="1">
    <citation type="submission" date="2023-06" db="EMBL/GenBank/DDBJ databases">
        <title>Survivors Of The Sea: Transcriptome response of Skeletonema marinoi to long-term dormancy.</title>
        <authorList>
            <person name="Pinder M.I.M."/>
            <person name="Kourtchenko O."/>
            <person name="Robertson E.K."/>
            <person name="Larsson T."/>
            <person name="Maumus F."/>
            <person name="Osuna-Cruz C.M."/>
            <person name="Vancaester E."/>
            <person name="Stenow R."/>
            <person name="Vandepoele K."/>
            <person name="Ploug H."/>
            <person name="Bruchert V."/>
            <person name="Godhe A."/>
            <person name="Topel M."/>
        </authorList>
    </citation>
    <scope>NUCLEOTIDE SEQUENCE</scope>
    <source>
        <strain evidence="13">R05AC</strain>
    </source>
</reference>
<feature type="transmembrane region" description="Helical" evidence="11">
    <location>
        <begin position="87"/>
        <end position="111"/>
    </location>
</feature>
<keyword evidence="14" id="KW-1185">Reference proteome</keyword>
<dbReference type="InterPro" id="IPR034085">
    <property type="entry name" value="TOG"/>
</dbReference>
<gene>
    <name evidence="13" type="ORF">QTG54_004758</name>
</gene>
<evidence type="ECO:0000256" key="8">
    <source>
        <dbReference type="ARBA" id="ARBA00044793"/>
    </source>
</evidence>
<comment type="subcellular location">
    <subcellularLocation>
        <location evidence="1">Endoplasmic reticulum membrane</location>
        <topology evidence="1">Multi-pass membrane protein</topology>
    </subcellularLocation>
</comment>
<evidence type="ECO:0000256" key="1">
    <source>
        <dbReference type="ARBA" id="ARBA00004477"/>
    </source>
</evidence>
<keyword evidence="7 11" id="KW-0472">Membrane</keyword>
<proteinExistence type="inferred from homology"/>
<evidence type="ECO:0000256" key="5">
    <source>
        <dbReference type="ARBA" id="ARBA00022824"/>
    </source>
</evidence>
<dbReference type="Pfam" id="PF21038">
    <property type="entry name" value="CEP104_N"/>
    <property type="match status" value="1"/>
</dbReference>
<keyword evidence="5" id="KW-0256">Endoplasmic reticulum</keyword>